<evidence type="ECO:0000313" key="1">
    <source>
        <dbReference type="EMBL" id="KCZ58541.1"/>
    </source>
</evidence>
<dbReference type="STRING" id="1280948.HY36_09185"/>
<proteinExistence type="predicted"/>
<accession>A0A059DXA9</accession>
<protein>
    <submittedName>
        <fullName evidence="1">Uncharacterized protein</fullName>
    </submittedName>
</protein>
<comment type="caution">
    <text evidence="1">The sequence shown here is derived from an EMBL/GenBank/DDBJ whole genome shotgun (WGS) entry which is preliminary data.</text>
</comment>
<name>A0A059DXA9_9PROT</name>
<gene>
    <name evidence="1" type="ORF">HY36_09185</name>
</gene>
<dbReference type="Proteomes" id="UP000024547">
    <property type="component" value="Unassembled WGS sequence"/>
</dbReference>
<organism evidence="1 2">
    <name type="scientific">Hyphomonas atlantica</name>
    <dbReference type="NCBI Taxonomy" id="1280948"/>
    <lineage>
        <taxon>Bacteria</taxon>
        <taxon>Pseudomonadati</taxon>
        <taxon>Pseudomonadota</taxon>
        <taxon>Alphaproteobacteria</taxon>
        <taxon>Hyphomonadales</taxon>
        <taxon>Hyphomonadaceae</taxon>
        <taxon>Hyphomonas</taxon>
    </lineage>
</organism>
<keyword evidence="2" id="KW-1185">Reference proteome</keyword>
<sequence>MGAGMSVMMKSLIVLWEHRFALTLIVLAMAFLTITAGRQLQRYGDYKEVVRHQGDQNAQLVNWAISGERPVLLDQLLASDADRFVSLNTAEMKFAVSDPVCHPHRPRSFIGSRPHPTMCPHTLHTGEETNPSDYVCETAVSWSPRDQKKAVPEKETACLVTIWTPEKQGYKSVKATMFWPAHLSSGTDTAAESARLEGVKSASADH</sequence>
<reference evidence="1 2" key="1">
    <citation type="journal article" date="2014" name="Antonie Van Leeuwenhoek">
        <title>Hyphomonas beringensis sp. nov. and Hyphomonas chukchiensis sp. nov., isolated from surface seawater of the Bering Sea and Chukchi Sea.</title>
        <authorList>
            <person name="Li C."/>
            <person name="Lai Q."/>
            <person name="Li G."/>
            <person name="Dong C."/>
            <person name="Wang J."/>
            <person name="Liao Y."/>
            <person name="Shao Z."/>
        </authorList>
    </citation>
    <scope>NUCLEOTIDE SEQUENCE [LARGE SCALE GENOMIC DNA]</scope>
    <source>
        <strain evidence="1 2">22II1-22F38</strain>
    </source>
</reference>
<dbReference type="AlphaFoldDB" id="A0A059DXA9"/>
<dbReference type="PATRIC" id="fig|1280948.3.peg.2955"/>
<dbReference type="EMBL" id="AWFH01000056">
    <property type="protein sequence ID" value="KCZ58541.1"/>
    <property type="molecule type" value="Genomic_DNA"/>
</dbReference>
<evidence type="ECO:0000313" key="2">
    <source>
        <dbReference type="Proteomes" id="UP000024547"/>
    </source>
</evidence>